<organism evidence="4 5">
    <name type="scientific">Plasmopara halstedii</name>
    <name type="common">Downy mildew of sunflower</name>
    <dbReference type="NCBI Taxonomy" id="4781"/>
    <lineage>
        <taxon>Eukaryota</taxon>
        <taxon>Sar</taxon>
        <taxon>Stramenopiles</taxon>
        <taxon>Oomycota</taxon>
        <taxon>Peronosporomycetes</taxon>
        <taxon>Peronosporales</taxon>
        <taxon>Peronosporaceae</taxon>
        <taxon>Plasmopara</taxon>
    </lineage>
</organism>
<dbReference type="InterPro" id="IPR032675">
    <property type="entry name" value="LRR_dom_sf"/>
</dbReference>
<dbReference type="OMA" id="HQRGGDP"/>
<proteinExistence type="predicted"/>
<accession>A0A0P1A813</accession>
<name>A0A0P1A813_PLAHL</name>
<evidence type="ECO:0000256" key="1">
    <source>
        <dbReference type="SAM" id="Phobius"/>
    </source>
</evidence>
<sequence>MTATLCLQCLSVLVLTLIGILNIANGDCAMGYSTLTTEGCQGCSDFDLCFGLANKKRCTDSGCKIDGDCSYQCMAVAKRNTLEVTIGFGKYESMQEIGTGDFTTADLGDCPNRTDTRSSVSSDDVKAVAKISVSKSIETFTMSGGIISYNYPRGKVVSMTIVSNFISSATAVTRVVLKNLGLENQVDNLSSLLPSTVKRLELTNTLLSKFPTKLGRQLALRELILDFNYITTVVQTDVVDSITTLSLAGNSIKTFTGVFTNLETLSLSGNVLTTFPDAIYEHLNLNTLDLTGNSFTVREFTSDQAAFLSNLEKLYLSASDFTVELECDENDQVTIHDVTVCVRPTDPSADKADTAMKSKSGIETSPTSTGSDATFFSISDSSPTSSGLLVGIICGVSVVLFGIFLFVFYRQRQKDLPQSKLDDPLGFTGTFPSVDGGLGLQQSYDGLQSSSAMNVDIPMESNELSIDDLTARDDESHCMNERAFVDTNVGVSFFYEKTSSTSSSELTVKTDETNFDEYTSIWDDPDLLSLQVRAATVTDIKLLGSGAFAMVWLVQYRNSQMIASKRLRPEMQTKTHIATFIEEIKLIANFSHPNLVKFVGAAWTMESDLQMLLEYMDGGDLRTLLAESQTSVDWNMKKADIAIEVIEAIAYLHSFEPPVVHRDLNSANVLLSSELKAKLSNFVTSRFRPVSNRTSSCRWLAPEVIRGDTDFGKAADIYSFGALLTELYTNEIPLNNVHEVNDSTLSDTNILHHAANGQEYPETGFSLSPALKELVERCLAQDQTKRPTATTLALELRLIQKDMTIRATSRSTNLRISELT</sequence>
<dbReference type="InterPro" id="IPR011009">
    <property type="entry name" value="Kinase-like_dom_sf"/>
</dbReference>
<evidence type="ECO:0000256" key="2">
    <source>
        <dbReference type="SAM" id="SignalP"/>
    </source>
</evidence>
<dbReference type="EMBL" id="CCYD01000252">
    <property type="protein sequence ID" value="CEG36786.1"/>
    <property type="molecule type" value="Genomic_DNA"/>
</dbReference>
<dbReference type="Pfam" id="PF00069">
    <property type="entry name" value="Pkinase"/>
    <property type="match status" value="1"/>
</dbReference>
<protein>
    <submittedName>
        <fullName evidence="4">Tkl protein kinase</fullName>
    </submittedName>
</protein>
<dbReference type="RefSeq" id="XP_024573155.1">
    <property type="nucleotide sequence ID" value="XM_024722039.1"/>
</dbReference>
<keyword evidence="2" id="KW-0732">Signal</keyword>
<feature type="domain" description="Protein kinase" evidence="3">
    <location>
        <begin position="537"/>
        <end position="799"/>
    </location>
</feature>
<evidence type="ECO:0000313" key="4">
    <source>
        <dbReference type="EMBL" id="CEG36786.1"/>
    </source>
</evidence>
<keyword evidence="1" id="KW-1133">Transmembrane helix</keyword>
<dbReference type="SUPFAM" id="SSF52058">
    <property type="entry name" value="L domain-like"/>
    <property type="match status" value="1"/>
</dbReference>
<dbReference type="Gene3D" id="1.10.510.10">
    <property type="entry name" value="Transferase(Phosphotransferase) domain 1"/>
    <property type="match status" value="1"/>
</dbReference>
<dbReference type="Gene3D" id="3.80.10.10">
    <property type="entry name" value="Ribonuclease Inhibitor"/>
    <property type="match status" value="1"/>
</dbReference>
<feature type="transmembrane region" description="Helical" evidence="1">
    <location>
        <begin position="388"/>
        <end position="409"/>
    </location>
</feature>
<dbReference type="OrthoDB" id="164695at2759"/>
<evidence type="ECO:0000313" key="5">
    <source>
        <dbReference type="Proteomes" id="UP000054928"/>
    </source>
</evidence>
<reference evidence="5" key="1">
    <citation type="submission" date="2014-09" db="EMBL/GenBank/DDBJ databases">
        <authorList>
            <person name="Sharma Rahul"/>
            <person name="Thines Marco"/>
        </authorList>
    </citation>
    <scope>NUCLEOTIDE SEQUENCE [LARGE SCALE GENOMIC DNA]</scope>
</reference>
<dbReference type="InterPro" id="IPR000719">
    <property type="entry name" value="Prot_kinase_dom"/>
</dbReference>
<dbReference type="PANTHER" id="PTHR44329:SF214">
    <property type="entry name" value="PROTEIN KINASE DOMAIN-CONTAINING PROTEIN"/>
    <property type="match status" value="1"/>
</dbReference>
<evidence type="ECO:0000259" key="3">
    <source>
        <dbReference type="PROSITE" id="PS50011"/>
    </source>
</evidence>
<keyword evidence="4" id="KW-0418">Kinase</keyword>
<dbReference type="AlphaFoldDB" id="A0A0P1A813"/>
<keyword evidence="1" id="KW-0472">Membrane</keyword>
<dbReference type="GO" id="GO:0004674">
    <property type="term" value="F:protein serine/threonine kinase activity"/>
    <property type="evidence" value="ECO:0007669"/>
    <property type="project" value="TreeGrafter"/>
</dbReference>
<dbReference type="InterPro" id="IPR051681">
    <property type="entry name" value="Ser/Thr_Kinases-Pseudokinases"/>
</dbReference>
<dbReference type="Proteomes" id="UP000054928">
    <property type="component" value="Unassembled WGS sequence"/>
</dbReference>
<keyword evidence="4" id="KW-0808">Transferase</keyword>
<dbReference type="GeneID" id="36399100"/>
<keyword evidence="1" id="KW-0812">Transmembrane</keyword>
<dbReference type="SUPFAM" id="SSF56112">
    <property type="entry name" value="Protein kinase-like (PK-like)"/>
    <property type="match status" value="1"/>
</dbReference>
<feature type="chain" id="PRO_5006058446" evidence="2">
    <location>
        <begin position="27"/>
        <end position="820"/>
    </location>
</feature>
<keyword evidence="5" id="KW-1185">Reference proteome</keyword>
<dbReference type="PANTHER" id="PTHR44329">
    <property type="entry name" value="SERINE/THREONINE-PROTEIN KINASE TNNI3K-RELATED"/>
    <property type="match status" value="1"/>
</dbReference>
<dbReference type="PROSITE" id="PS50011">
    <property type="entry name" value="PROTEIN_KINASE_DOM"/>
    <property type="match status" value="1"/>
</dbReference>
<dbReference type="STRING" id="4781.A0A0P1A813"/>
<feature type="signal peptide" evidence="2">
    <location>
        <begin position="1"/>
        <end position="26"/>
    </location>
</feature>
<dbReference type="GO" id="GO:0005524">
    <property type="term" value="F:ATP binding"/>
    <property type="evidence" value="ECO:0007669"/>
    <property type="project" value="InterPro"/>
</dbReference>